<name>A0ABR6WQI5_9FIRM</name>
<keyword evidence="1" id="KW-0472">Membrane</keyword>
<feature type="transmembrane region" description="Helical" evidence="1">
    <location>
        <begin position="95"/>
        <end position="118"/>
    </location>
</feature>
<feature type="transmembrane region" description="Helical" evidence="1">
    <location>
        <begin position="50"/>
        <end position="75"/>
    </location>
</feature>
<organism evidence="2 3">
    <name type="scientific">Acetobacterium fimetarium</name>
    <dbReference type="NCBI Taxonomy" id="52691"/>
    <lineage>
        <taxon>Bacteria</taxon>
        <taxon>Bacillati</taxon>
        <taxon>Bacillota</taxon>
        <taxon>Clostridia</taxon>
        <taxon>Eubacteriales</taxon>
        <taxon>Eubacteriaceae</taxon>
        <taxon>Acetobacterium</taxon>
    </lineage>
</organism>
<evidence type="ECO:0000313" key="3">
    <source>
        <dbReference type="Proteomes" id="UP000603234"/>
    </source>
</evidence>
<dbReference type="RefSeq" id="WP_186840801.1">
    <property type="nucleotide sequence ID" value="NZ_WJBC01000001.1"/>
</dbReference>
<evidence type="ECO:0000313" key="2">
    <source>
        <dbReference type="EMBL" id="MBC3802879.1"/>
    </source>
</evidence>
<gene>
    <name evidence="2" type="ORF">GH808_00280</name>
</gene>
<protein>
    <recommendedName>
        <fullName evidence="4">PGG domain-containing protein</fullName>
    </recommendedName>
</protein>
<proteinExistence type="predicted"/>
<dbReference type="Proteomes" id="UP000603234">
    <property type="component" value="Unassembled WGS sequence"/>
</dbReference>
<keyword evidence="3" id="KW-1185">Reference proteome</keyword>
<sequence length="128" mass="14529">MEDLDKMMECLGFKEETVKGFVSSIPFESRKSCIMKQINKKNEPVTSADGFYPLIFVLAIAFAVLVIRCAIVPQGDSTVLVSFLTSVVINYSDQLLVFFRTMSMAFSVLICTGIYFLIVHFKNEQRFM</sequence>
<accession>A0ABR6WQI5</accession>
<comment type="caution">
    <text evidence="2">The sequence shown here is derived from an EMBL/GenBank/DDBJ whole genome shotgun (WGS) entry which is preliminary data.</text>
</comment>
<reference evidence="2 3" key="1">
    <citation type="journal article" date="2020" name="mSystems">
        <title>Defining Genomic and Predicted Metabolic Features of the Acetobacterium Genus.</title>
        <authorList>
            <person name="Ross D.E."/>
            <person name="Marshall C.W."/>
            <person name="Gulliver D."/>
            <person name="May H.D."/>
            <person name="Norman R.S."/>
        </authorList>
    </citation>
    <scope>NUCLEOTIDE SEQUENCE [LARGE SCALE GENOMIC DNA]</scope>
    <source>
        <strain evidence="2 3">DSM 8238</strain>
    </source>
</reference>
<keyword evidence="1" id="KW-0812">Transmembrane</keyword>
<keyword evidence="1" id="KW-1133">Transmembrane helix</keyword>
<evidence type="ECO:0000256" key="1">
    <source>
        <dbReference type="SAM" id="Phobius"/>
    </source>
</evidence>
<evidence type="ECO:0008006" key="4">
    <source>
        <dbReference type="Google" id="ProtNLM"/>
    </source>
</evidence>
<dbReference type="EMBL" id="WJBC01000001">
    <property type="protein sequence ID" value="MBC3802879.1"/>
    <property type="molecule type" value="Genomic_DNA"/>
</dbReference>